<comment type="caution">
    <text evidence="1">The sequence shown here is derived from an EMBL/GenBank/DDBJ whole genome shotgun (WGS) entry which is preliminary data.</text>
</comment>
<dbReference type="Proteomes" id="UP001152622">
    <property type="component" value="Chromosome 5"/>
</dbReference>
<protein>
    <submittedName>
        <fullName evidence="1">Uncharacterized protein</fullName>
    </submittedName>
</protein>
<reference evidence="1" key="1">
    <citation type="journal article" date="2023" name="Science">
        <title>Genome structures resolve the early diversification of teleost fishes.</title>
        <authorList>
            <person name="Parey E."/>
            <person name="Louis A."/>
            <person name="Montfort J."/>
            <person name="Bouchez O."/>
            <person name="Roques C."/>
            <person name="Iampietro C."/>
            <person name="Lluch J."/>
            <person name="Castinel A."/>
            <person name="Donnadieu C."/>
            <person name="Desvignes T."/>
            <person name="Floi Bucao C."/>
            <person name="Jouanno E."/>
            <person name="Wen M."/>
            <person name="Mejri S."/>
            <person name="Dirks R."/>
            <person name="Jansen H."/>
            <person name="Henkel C."/>
            <person name="Chen W.J."/>
            <person name="Zahm M."/>
            <person name="Cabau C."/>
            <person name="Klopp C."/>
            <person name="Thompson A.W."/>
            <person name="Robinson-Rechavi M."/>
            <person name="Braasch I."/>
            <person name="Lecointre G."/>
            <person name="Bobe J."/>
            <person name="Postlethwait J.H."/>
            <person name="Berthelot C."/>
            <person name="Roest Crollius H."/>
            <person name="Guiguen Y."/>
        </authorList>
    </citation>
    <scope>NUCLEOTIDE SEQUENCE</scope>
    <source>
        <strain evidence="1">WJC10195</strain>
    </source>
</reference>
<accession>A0A9Q1FJ60</accession>
<gene>
    <name evidence="1" type="ORF">SKAU_G00164570</name>
</gene>
<evidence type="ECO:0000313" key="2">
    <source>
        <dbReference type="Proteomes" id="UP001152622"/>
    </source>
</evidence>
<dbReference type="EMBL" id="JAINUF010000005">
    <property type="protein sequence ID" value="KAJ8359932.1"/>
    <property type="molecule type" value="Genomic_DNA"/>
</dbReference>
<proteinExistence type="predicted"/>
<organism evidence="1 2">
    <name type="scientific">Synaphobranchus kaupii</name>
    <name type="common">Kaup's arrowtooth eel</name>
    <dbReference type="NCBI Taxonomy" id="118154"/>
    <lineage>
        <taxon>Eukaryota</taxon>
        <taxon>Metazoa</taxon>
        <taxon>Chordata</taxon>
        <taxon>Craniata</taxon>
        <taxon>Vertebrata</taxon>
        <taxon>Euteleostomi</taxon>
        <taxon>Actinopterygii</taxon>
        <taxon>Neopterygii</taxon>
        <taxon>Teleostei</taxon>
        <taxon>Anguilliformes</taxon>
        <taxon>Synaphobranchidae</taxon>
        <taxon>Synaphobranchus</taxon>
    </lineage>
</organism>
<name>A0A9Q1FJ60_SYNKA</name>
<dbReference type="OrthoDB" id="7659889at2759"/>
<dbReference type="AlphaFoldDB" id="A0A9Q1FJ60"/>
<sequence>MTNTGSDKTRTVAKAWIALKRLDLNDDRITALREIPIQRGLESATVRQIICSSFVLNAAHVILKIRNSRGSSFH</sequence>
<keyword evidence="2" id="KW-1185">Reference proteome</keyword>
<evidence type="ECO:0000313" key="1">
    <source>
        <dbReference type="EMBL" id="KAJ8359932.1"/>
    </source>
</evidence>